<sequence>MAGSDYPVLAHIEGGHTDPLPTFPIGVSTTVTGTDLIFEQRAMPV</sequence>
<evidence type="ECO:0000313" key="2">
    <source>
        <dbReference type="Proteomes" id="UP000234331"/>
    </source>
</evidence>
<evidence type="ECO:0008006" key="3">
    <source>
        <dbReference type="Google" id="ProtNLM"/>
    </source>
</evidence>
<protein>
    <recommendedName>
        <fullName evidence="3">LD-carboxypeptidase C-terminal domain-containing protein</fullName>
    </recommendedName>
</protein>
<keyword evidence="2" id="KW-1185">Reference proteome</keyword>
<dbReference type="AlphaFoldDB" id="A0A2I2L0A4"/>
<gene>
    <name evidence="1" type="ORF">FRACA_680003</name>
</gene>
<proteinExistence type="predicted"/>
<organism evidence="1 2">
    <name type="scientific">Frankia canadensis</name>
    <dbReference type="NCBI Taxonomy" id="1836972"/>
    <lineage>
        <taxon>Bacteria</taxon>
        <taxon>Bacillati</taxon>
        <taxon>Actinomycetota</taxon>
        <taxon>Actinomycetes</taxon>
        <taxon>Frankiales</taxon>
        <taxon>Frankiaceae</taxon>
        <taxon>Frankia</taxon>
    </lineage>
</organism>
<dbReference type="Proteomes" id="UP000234331">
    <property type="component" value="Unassembled WGS sequence"/>
</dbReference>
<evidence type="ECO:0000313" key="1">
    <source>
        <dbReference type="EMBL" id="SNQ51329.1"/>
    </source>
</evidence>
<name>A0A2I2L0A4_9ACTN</name>
<accession>A0A2I2L0A4</accession>
<reference evidence="1 2" key="1">
    <citation type="submission" date="2017-06" db="EMBL/GenBank/DDBJ databases">
        <authorList>
            <person name="Kim H.J."/>
            <person name="Triplett B.A."/>
        </authorList>
    </citation>
    <scope>NUCLEOTIDE SEQUENCE [LARGE SCALE GENOMIC DNA]</scope>
    <source>
        <strain evidence="1">FRACA_ARgP5</strain>
    </source>
</reference>
<dbReference type="EMBL" id="FZMO01000534">
    <property type="protein sequence ID" value="SNQ51329.1"/>
    <property type="molecule type" value="Genomic_DNA"/>
</dbReference>